<dbReference type="RefSeq" id="WP_144697896.1">
    <property type="nucleotide sequence ID" value="NZ_VNJJ01000001.1"/>
</dbReference>
<dbReference type="Gene3D" id="1.10.357.10">
    <property type="entry name" value="Tetracycline Repressor, domain 2"/>
    <property type="match status" value="1"/>
</dbReference>
<dbReference type="SUPFAM" id="SSF48498">
    <property type="entry name" value="Tetracyclin repressor-like, C-terminal domain"/>
    <property type="match status" value="1"/>
</dbReference>
<protein>
    <submittedName>
        <fullName evidence="6">TetR/AcrR family transcriptional regulator</fullName>
    </submittedName>
</protein>
<feature type="DNA-binding region" description="H-T-H motif" evidence="4">
    <location>
        <begin position="32"/>
        <end position="51"/>
    </location>
</feature>
<keyword evidence="3" id="KW-0804">Transcription</keyword>
<sequence>MNKKKLQSEQTKKRVADAAKALFVQKGYKATSIEDIVKATGSSAGNIYYHFKSKEGLFLYLLSEWDREWEQKWQDRESLFPTTKDKLYGMAEQLVLDNLNHPLTKAADEFYNYSEKAGDVEERMAEMMAGYLSFNRKLLQQGIDNGEFDRTDVDKLAIVLDSLIIGLSQHSRKMNQEEALTLYRFAVDVFLNGIAINRDAPR</sequence>
<feature type="domain" description="HTH tetR-type" evidence="5">
    <location>
        <begin position="9"/>
        <end position="69"/>
    </location>
</feature>
<evidence type="ECO:0000313" key="6">
    <source>
        <dbReference type="EMBL" id="TVY04406.1"/>
    </source>
</evidence>
<evidence type="ECO:0000256" key="3">
    <source>
        <dbReference type="ARBA" id="ARBA00023163"/>
    </source>
</evidence>
<evidence type="ECO:0000256" key="1">
    <source>
        <dbReference type="ARBA" id="ARBA00023015"/>
    </source>
</evidence>
<proteinExistence type="predicted"/>
<dbReference type="Gene3D" id="1.10.10.60">
    <property type="entry name" value="Homeodomain-like"/>
    <property type="match status" value="1"/>
</dbReference>
<keyword evidence="7" id="KW-1185">Reference proteome</keyword>
<evidence type="ECO:0000256" key="2">
    <source>
        <dbReference type="ARBA" id="ARBA00023125"/>
    </source>
</evidence>
<dbReference type="PANTHER" id="PTHR47506">
    <property type="entry name" value="TRANSCRIPTIONAL REGULATORY PROTEIN"/>
    <property type="match status" value="1"/>
</dbReference>
<dbReference type="PRINTS" id="PR00455">
    <property type="entry name" value="HTHTETR"/>
</dbReference>
<comment type="caution">
    <text evidence="6">The sequence shown here is derived from an EMBL/GenBank/DDBJ whole genome shotgun (WGS) entry which is preliminary data.</text>
</comment>
<dbReference type="GO" id="GO:0003700">
    <property type="term" value="F:DNA-binding transcription factor activity"/>
    <property type="evidence" value="ECO:0007669"/>
    <property type="project" value="InterPro"/>
</dbReference>
<organism evidence="6 7">
    <name type="scientific">Cohnella terricola</name>
    <dbReference type="NCBI Taxonomy" id="1289167"/>
    <lineage>
        <taxon>Bacteria</taxon>
        <taxon>Bacillati</taxon>
        <taxon>Bacillota</taxon>
        <taxon>Bacilli</taxon>
        <taxon>Bacillales</taxon>
        <taxon>Paenibacillaceae</taxon>
        <taxon>Cohnella</taxon>
    </lineage>
</organism>
<accession>A0A559JWZ7</accession>
<keyword evidence="1" id="KW-0805">Transcription regulation</keyword>
<keyword evidence="2 4" id="KW-0238">DNA-binding</keyword>
<reference evidence="6 7" key="1">
    <citation type="submission" date="2019-07" db="EMBL/GenBank/DDBJ databases">
        <authorList>
            <person name="Kim J."/>
        </authorList>
    </citation>
    <scope>NUCLEOTIDE SEQUENCE [LARGE SCALE GENOMIC DNA]</scope>
    <source>
        <strain evidence="6 7">G13</strain>
    </source>
</reference>
<dbReference type="PROSITE" id="PS01081">
    <property type="entry name" value="HTH_TETR_1"/>
    <property type="match status" value="1"/>
</dbReference>
<name>A0A559JWZ7_9BACL</name>
<dbReference type="OrthoDB" id="9785164at2"/>
<dbReference type="InterPro" id="IPR009057">
    <property type="entry name" value="Homeodomain-like_sf"/>
</dbReference>
<gene>
    <name evidence="6" type="ORF">FPZ45_02145</name>
</gene>
<dbReference type="GO" id="GO:0045892">
    <property type="term" value="P:negative regulation of DNA-templated transcription"/>
    <property type="evidence" value="ECO:0007669"/>
    <property type="project" value="InterPro"/>
</dbReference>
<dbReference type="GO" id="GO:0003677">
    <property type="term" value="F:DNA binding"/>
    <property type="evidence" value="ECO:0007669"/>
    <property type="project" value="UniProtKB-UniRule"/>
</dbReference>
<evidence type="ECO:0000313" key="7">
    <source>
        <dbReference type="Proteomes" id="UP000316330"/>
    </source>
</evidence>
<dbReference type="InterPro" id="IPR013571">
    <property type="entry name" value="Tscrpt_reg_QacR_C"/>
</dbReference>
<dbReference type="InterPro" id="IPR023772">
    <property type="entry name" value="DNA-bd_HTH_TetR-type_CS"/>
</dbReference>
<dbReference type="PANTHER" id="PTHR47506:SF1">
    <property type="entry name" value="HTH-TYPE TRANSCRIPTIONAL REGULATOR YJDC"/>
    <property type="match status" value="1"/>
</dbReference>
<evidence type="ECO:0000256" key="4">
    <source>
        <dbReference type="PROSITE-ProRule" id="PRU00335"/>
    </source>
</evidence>
<dbReference type="InterPro" id="IPR001647">
    <property type="entry name" value="HTH_TetR"/>
</dbReference>
<dbReference type="Pfam" id="PF00440">
    <property type="entry name" value="TetR_N"/>
    <property type="match status" value="1"/>
</dbReference>
<dbReference type="Pfam" id="PF08360">
    <property type="entry name" value="TetR_C_5"/>
    <property type="match status" value="1"/>
</dbReference>
<evidence type="ECO:0000259" key="5">
    <source>
        <dbReference type="PROSITE" id="PS50977"/>
    </source>
</evidence>
<dbReference type="PROSITE" id="PS50977">
    <property type="entry name" value="HTH_TETR_2"/>
    <property type="match status" value="1"/>
</dbReference>
<dbReference type="EMBL" id="VNJJ01000001">
    <property type="protein sequence ID" value="TVY04406.1"/>
    <property type="molecule type" value="Genomic_DNA"/>
</dbReference>
<dbReference type="InterPro" id="IPR036271">
    <property type="entry name" value="Tet_transcr_reg_TetR-rel_C_sf"/>
</dbReference>
<dbReference type="Proteomes" id="UP000316330">
    <property type="component" value="Unassembled WGS sequence"/>
</dbReference>
<dbReference type="SUPFAM" id="SSF46689">
    <property type="entry name" value="Homeodomain-like"/>
    <property type="match status" value="1"/>
</dbReference>
<dbReference type="AlphaFoldDB" id="A0A559JWZ7"/>